<keyword evidence="10" id="KW-0547">Nucleotide-binding</keyword>
<gene>
    <name evidence="21" type="ORF">SeMB42_g04482</name>
</gene>
<dbReference type="InterPro" id="IPR002315">
    <property type="entry name" value="tRNA-synt_gly"/>
</dbReference>
<evidence type="ECO:0000256" key="10">
    <source>
        <dbReference type="ARBA" id="ARBA00022741"/>
    </source>
</evidence>
<feature type="binding site" evidence="16">
    <location>
        <position position="134"/>
    </location>
    <ligand>
        <name>S-adenosyl-L-methionine</name>
        <dbReference type="ChEBI" id="CHEBI:59789"/>
    </ligand>
</feature>
<dbReference type="InterPro" id="IPR033731">
    <property type="entry name" value="GlyRS-like_core"/>
</dbReference>
<dbReference type="Proteomes" id="UP000317494">
    <property type="component" value="Unassembled WGS sequence"/>
</dbReference>
<dbReference type="STRING" id="286115.A0A507CY55"/>
<comment type="similarity">
    <text evidence="16">Belongs to the class I-like SAM-binding methyltransferase superfamily. RsmB/NOP family.</text>
</comment>
<sequence>MTVPADELSAGFISFLANNDISVDEYSVKLPRYLRKRKHVDDAELEQDLGTKVERVPWLGDFIRIDSSVKVVHSTAYKNGAVIGMDAGSGIAARALQVGPDDHVLDLCCAPGGKLLYFADIMGSSGRGTLTGVDISNERALVAKNLLRKNFNRFRLFVSDGTTFNVPAPTRPLWILRKDPQMSDVLYDRVLVDAECTHDGSISHLTTSHGKVGWDKKLLDPAKLTGLEHLQASILENGFNLLRSGGILVYSTCSFAYAQNEGIIIKFLQSHQNAQLQRLPFCHELPLASLARPPPGITDCSNIDLSACIRVSPLHSQCGGMFQNAAPSLQSLKILAKPNSPSISENDSERSHHGIRVPSWLRRFQPIWKACVFAYPIGSTRKFPGTRSDLFSSSFPPPSPVIHSTRRRSASLISDSVTPSTKMEAFDNATLENQLTEQGSRIRALKAQGISKTDLQPELDKLKKLKDEKAHREAAKASLTSGSSKEGSNSEECPKTVSASVTNGPKLFDRAALESILFRRFFYSPSFAIYGGVAGLFDYGPPGTALMNNFLQLWRQHFVLEEDMLEIECTNLTPHDVLKTSGHVDRFADYMVTDSVTGDIQRADHVVKNALKERLEHDDQLKTNGPADKKAAKVKKPVEPLTGDVRRQYEVILEQLDNYDGDGLHKLIQEHNIISREGNTYTQPRLFNLMFETDIGPTGQFKGYLRPETAQGHFLNFKRLLEHNNDRMPFASASIGKSFRNEISPRQGLLRVREFTMAEIEHYVDPQNKKHRRFNEVREVVMTFYSAGDQMVAAGAKSMTIGEAVDKGIVNNETLGYFIARIHLFLLRIGIDPLRLRFRQHMKNEMAHYACDCWDAEIKCSYGWIECVGCADRSAHDLTAHSRKTGEKLVVRQQVDEPVICTRLALEVDKKKFGLTYRKNAKAVEGYLNSLKLDECDWNEDELKHLKAKMDANGGKATITGTDGSQYVLTHDVITIGEKIEKRFIREYIPNVIEPSFGIGRIIYCLIEHSWWTRKDDENRNVLSFKPAMAPTKALIVPLSNQDLFEPYIKKIAYGLRKAGVARTLFAVTVDFQTVKDQTVTLRARDSTKQIRESIPTVVGIIRDLVTEQTTWEEVRSKFPEFTQQEM</sequence>
<dbReference type="GO" id="GO:0003723">
    <property type="term" value="F:RNA binding"/>
    <property type="evidence" value="ECO:0007669"/>
    <property type="project" value="UniProtKB-UniRule"/>
</dbReference>
<evidence type="ECO:0000256" key="3">
    <source>
        <dbReference type="ARBA" id="ARBA00011738"/>
    </source>
</evidence>
<keyword evidence="9 16" id="KW-0949">S-adenosyl-L-methionine</keyword>
<evidence type="ECO:0000256" key="1">
    <source>
        <dbReference type="ARBA" id="ARBA00004496"/>
    </source>
</evidence>
<keyword evidence="12 16" id="KW-0694">RNA-binding</keyword>
<dbReference type="VEuPathDB" id="FungiDB:SeMB42_g04482"/>
<dbReference type="CDD" id="cd02440">
    <property type="entry name" value="AdoMet_MTases"/>
    <property type="match status" value="1"/>
</dbReference>
<protein>
    <recommendedName>
        <fullName evidence="4">glycine--tRNA ligase</fullName>
        <ecNumber evidence="4">6.1.1.14</ecNumber>
    </recommendedName>
    <alternativeName>
        <fullName evidence="15">Diadenosine tetraphosphate synthetase</fullName>
    </alternativeName>
</protein>
<dbReference type="FunFam" id="3.30.930.10:FF:000158">
    <property type="entry name" value="Glycyl-tRNA synthetase"/>
    <property type="match status" value="1"/>
</dbReference>
<evidence type="ECO:0000256" key="6">
    <source>
        <dbReference type="ARBA" id="ARBA00022598"/>
    </source>
</evidence>
<dbReference type="GO" id="GO:0004820">
    <property type="term" value="F:glycine-tRNA ligase activity"/>
    <property type="evidence" value="ECO:0007669"/>
    <property type="project" value="UniProtKB-EC"/>
</dbReference>
<dbReference type="GO" id="GO:0005739">
    <property type="term" value="C:mitochondrion"/>
    <property type="evidence" value="ECO:0007669"/>
    <property type="project" value="TreeGrafter"/>
</dbReference>
<dbReference type="SUPFAM" id="SSF47060">
    <property type="entry name" value="S15/NS1 RNA-binding domain"/>
    <property type="match status" value="1"/>
</dbReference>
<dbReference type="GO" id="GO:0032259">
    <property type="term" value="P:methylation"/>
    <property type="evidence" value="ECO:0007669"/>
    <property type="project" value="UniProtKB-KW"/>
</dbReference>
<dbReference type="InterPro" id="IPR000738">
    <property type="entry name" value="WHEP-TRS_dom"/>
</dbReference>
<comment type="subunit">
    <text evidence="3">Homodimer.</text>
</comment>
<evidence type="ECO:0000256" key="12">
    <source>
        <dbReference type="ARBA" id="ARBA00022884"/>
    </source>
</evidence>
<keyword evidence="14" id="KW-0030">Aminoacyl-tRNA synthetase</keyword>
<evidence type="ECO:0000256" key="5">
    <source>
        <dbReference type="ARBA" id="ARBA00022490"/>
    </source>
</evidence>
<evidence type="ECO:0000256" key="13">
    <source>
        <dbReference type="ARBA" id="ARBA00022917"/>
    </source>
</evidence>
<feature type="domain" description="SAM-dependent MTase RsmB/NOP-type" evidence="20">
    <location>
        <begin position="16"/>
        <end position="329"/>
    </location>
</feature>
<comment type="subcellular location">
    <subcellularLocation>
        <location evidence="1">Cytoplasm</location>
    </subcellularLocation>
</comment>
<feature type="compositionally biased region" description="Basic and acidic residues" evidence="17">
    <location>
        <begin position="466"/>
        <end position="475"/>
    </location>
</feature>
<dbReference type="InterPro" id="IPR006195">
    <property type="entry name" value="aa-tRNA-synth_II"/>
</dbReference>
<evidence type="ECO:0000313" key="22">
    <source>
        <dbReference type="Proteomes" id="UP000317494"/>
    </source>
</evidence>
<keyword evidence="7 16" id="KW-0489">Methyltransferase</keyword>
<evidence type="ECO:0000256" key="11">
    <source>
        <dbReference type="ARBA" id="ARBA00022840"/>
    </source>
</evidence>
<evidence type="ECO:0000256" key="8">
    <source>
        <dbReference type="ARBA" id="ARBA00022679"/>
    </source>
</evidence>
<evidence type="ECO:0000256" key="2">
    <source>
        <dbReference type="ARBA" id="ARBA00008226"/>
    </source>
</evidence>
<feature type="active site" description="Nucleophile" evidence="16">
    <location>
        <position position="253"/>
    </location>
</feature>
<dbReference type="InterPro" id="IPR027031">
    <property type="entry name" value="Gly-tRNA_synthase/POLG2"/>
</dbReference>
<evidence type="ECO:0000259" key="19">
    <source>
        <dbReference type="PROSITE" id="PS51185"/>
    </source>
</evidence>
<feature type="region of interest" description="Disordered" evidence="17">
    <location>
        <begin position="394"/>
        <end position="416"/>
    </location>
</feature>
<evidence type="ECO:0000256" key="9">
    <source>
        <dbReference type="ARBA" id="ARBA00022691"/>
    </source>
</evidence>
<comment type="similarity">
    <text evidence="2">Belongs to the class-II aminoacyl-tRNA synthetase family.</text>
</comment>
<dbReference type="CDD" id="cd00774">
    <property type="entry name" value="GlyRS-like_core"/>
    <property type="match status" value="1"/>
</dbReference>
<dbReference type="InterPro" id="IPR002314">
    <property type="entry name" value="aa-tRNA-synt_IIb"/>
</dbReference>
<feature type="compositionally biased region" description="Low complexity" evidence="17">
    <location>
        <begin position="478"/>
        <end position="491"/>
    </location>
</feature>
<dbReference type="NCBIfam" id="NF003211">
    <property type="entry name" value="PRK04173.1"/>
    <property type="match status" value="1"/>
</dbReference>
<evidence type="ECO:0000259" key="20">
    <source>
        <dbReference type="PROSITE" id="PS51686"/>
    </source>
</evidence>
<dbReference type="NCBIfam" id="TIGR00389">
    <property type="entry name" value="glyS_dimeric"/>
    <property type="match status" value="1"/>
</dbReference>
<dbReference type="Gene3D" id="1.10.287.10">
    <property type="entry name" value="S15/NS1, RNA-binding"/>
    <property type="match status" value="1"/>
</dbReference>
<evidence type="ECO:0000313" key="21">
    <source>
        <dbReference type="EMBL" id="TPX43981.1"/>
    </source>
</evidence>
<dbReference type="Gene3D" id="3.40.50.150">
    <property type="entry name" value="Vaccinia Virus protein VP39"/>
    <property type="match status" value="1"/>
</dbReference>
<dbReference type="GO" id="GO:0008168">
    <property type="term" value="F:methyltransferase activity"/>
    <property type="evidence" value="ECO:0007669"/>
    <property type="project" value="UniProtKB-KW"/>
</dbReference>
<dbReference type="Gene3D" id="3.30.40.230">
    <property type="match status" value="1"/>
</dbReference>
<comment type="caution">
    <text evidence="21">The sequence shown here is derived from an EMBL/GenBank/DDBJ whole genome shotgun (WGS) entry which is preliminary data.</text>
</comment>
<evidence type="ECO:0000259" key="18">
    <source>
        <dbReference type="PROSITE" id="PS50862"/>
    </source>
</evidence>
<dbReference type="EMBL" id="QEAN01000183">
    <property type="protein sequence ID" value="TPX43981.1"/>
    <property type="molecule type" value="Genomic_DNA"/>
</dbReference>
<keyword evidence="5" id="KW-0963">Cytoplasm</keyword>
<dbReference type="PROSITE" id="PS50862">
    <property type="entry name" value="AA_TRNA_LIGASE_II"/>
    <property type="match status" value="1"/>
</dbReference>
<dbReference type="FunFam" id="3.30.930.10:FF:000010">
    <property type="entry name" value="Glycyl-tRNA synthetase 1"/>
    <property type="match status" value="1"/>
</dbReference>
<dbReference type="Pfam" id="PF03129">
    <property type="entry name" value="HGTP_anticodon"/>
    <property type="match status" value="1"/>
</dbReference>
<feature type="binding site" evidence="16">
    <location>
        <position position="193"/>
    </location>
    <ligand>
        <name>S-adenosyl-L-methionine</name>
        <dbReference type="ChEBI" id="CHEBI:59789"/>
    </ligand>
</feature>
<keyword evidence="13" id="KW-0648">Protein biosynthesis</keyword>
<dbReference type="Gene3D" id="3.40.50.800">
    <property type="entry name" value="Anticodon-binding domain"/>
    <property type="match status" value="1"/>
</dbReference>
<proteinExistence type="inferred from homology"/>
<feature type="binding site" evidence="16">
    <location>
        <begin position="108"/>
        <end position="114"/>
    </location>
    <ligand>
        <name>S-adenosyl-L-methionine</name>
        <dbReference type="ChEBI" id="CHEBI:59789"/>
    </ligand>
</feature>
<dbReference type="SMART" id="SM00991">
    <property type="entry name" value="WHEP-TRS"/>
    <property type="match status" value="1"/>
</dbReference>
<dbReference type="Pfam" id="PF00587">
    <property type="entry name" value="tRNA-synt_2b"/>
    <property type="match status" value="1"/>
</dbReference>
<keyword evidence="22" id="KW-1185">Reference proteome</keyword>
<keyword evidence="6 21" id="KW-0436">Ligase</keyword>
<dbReference type="InterPro" id="IPR029063">
    <property type="entry name" value="SAM-dependent_MTases_sf"/>
</dbReference>
<dbReference type="InterPro" id="IPR001678">
    <property type="entry name" value="MeTrfase_RsmB-F_NOP2_dom"/>
</dbReference>
<feature type="region of interest" description="Disordered" evidence="17">
    <location>
        <begin position="466"/>
        <end position="499"/>
    </location>
</feature>
<dbReference type="Pfam" id="PF01189">
    <property type="entry name" value="Methyltr_RsmB-F"/>
    <property type="match status" value="1"/>
</dbReference>
<dbReference type="Gene3D" id="3.30.930.10">
    <property type="entry name" value="Bira Bifunctional Protein, Domain 2"/>
    <property type="match status" value="2"/>
</dbReference>
<keyword evidence="8 16" id="KW-0808">Transferase</keyword>
<name>A0A507CY55_9FUNG</name>
<dbReference type="AlphaFoldDB" id="A0A507CY55"/>
<dbReference type="InterPro" id="IPR009068">
    <property type="entry name" value="uS15_NS1_RNA-bd_sf"/>
</dbReference>
<evidence type="ECO:0000256" key="15">
    <source>
        <dbReference type="ARBA" id="ARBA00030057"/>
    </source>
</evidence>
<evidence type="ECO:0000256" key="16">
    <source>
        <dbReference type="PROSITE-ProRule" id="PRU01023"/>
    </source>
</evidence>
<dbReference type="PROSITE" id="PS51686">
    <property type="entry name" value="SAM_MT_RSMB_NOP"/>
    <property type="match status" value="1"/>
</dbReference>
<dbReference type="PANTHER" id="PTHR10745:SF0">
    <property type="entry name" value="GLYCINE--TRNA LIGASE"/>
    <property type="match status" value="1"/>
</dbReference>
<evidence type="ECO:0000256" key="14">
    <source>
        <dbReference type="ARBA" id="ARBA00023146"/>
    </source>
</evidence>
<dbReference type="SUPFAM" id="SSF52954">
    <property type="entry name" value="Class II aaRS ABD-related"/>
    <property type="match status" value="1"/>
</dbReference>
<feature type="domain" description="Aminoacyl-transfer RNA synthetases class-II family profile" evidence="18">
    <location>
        <begin position="704"/>
        <end position="1027"/>
    </location>
</feature>
<dbReference type="EC" id="6.1.1.14" evidence="4"/>
<dbReference type="SUPFAM" id="SSF53335">
    <property type="entry name" value="S-adenosyl-L-methionine-dependent methyltransferases"/>
    <property type="match status" value="1"/>
</dbReference>
<evidence type="ECO:0000256" key="7">
    <source>
        <dbReference type="ARBA" id="ARBA00022603"/>
    </source>
</evidence>
<dbReference type="GO" id="GO:0005524">
    <property type="term" value="F:ATP binding"/>
    <property type="evidence" value="ECO:0007669"/>
    <property type="project" value="UniProtKB-KW"/>
</dbReference>
<dbReference type="InterPro" id="IPR045864">
    <property type="entry name" value="aa-tRNA-synth_II/BPL/LPL"/>
</dbReference>
<dbReference type="SUPFAM" id="SSF55681">
    <property type="entry name" value="Class II aaRS and biotin synthetases"/>
    <property type="match status" value="1"/>
</dbReference>
<evidence type="ECO:0000256" key="17">
    <source>
        <dbReference type="SAM" id="MobiDB-lite"/>
    </source>
</evidence>
<evidence type="ECO:0000256" key="4">
    <source>
        <dbReference type="ARBA" id="ARBA00012829"/>
    </source>
</evidence>
<dbReference type="InterPro" id="IPR036621">
    <property type="entry name" value="Anticodon-bd_dom_sf"/>
</dbReference>
<organism evidence="21 22">
    <name type="scientific">Synchytrium endobioticum</name>
    <dbReference type="NCBI Taxonomy" id="286115"/>
    <lineage>
        <taxon>Eukaryota</taxon>
        <taxon>Fungi</taxon>
        <taxon>Fungi incertae sedis</taxon>
        <taxon>Chytridiomycota</taxon>
        <taxon>Chytridiomycota incertae sedis</taxon>
        <taxon>Chytridiomycetes</taxon>
        <taxon>Synchytriales</taxon>
        <taxon>Synchytriaceae</taxon>
        <taxon>Synchytrium</taxon>
    </lineage>
</organism>
<dbReference type="PRINTS" id="PR01043">
    <property type="entry name" value="TRNASYNTHGLY"/>
</dbReference>
<feature type="binding site" evidence="16">
    <location>
        <position position="160"/>
    </location>
    <ligand>
        <name>S-adenosyl-L-methionine</name>
        <dbReference type="ChEBI" id="CHEBI:59789"/>
    </ligand>
</feature>
<dbReference type="InterPro" id="IPR004154">
    <property type="entry name" value="Anticodon-bd"/>
</dbReference>
<reference evidence="21 22" key="1">
    <citation type="journal article" date="2019" name="Sci. Rep.">
        <title>Comparative genomics of chytrid fungi reveal insights into the obligate biotrophic and pathogenic lifestyle of Synchytrium endobioticum.</title>
        <authorList>
            <person name="van de Vossenberg B.T.L.H."/>
            <person name="Warris S."/>
            <person name="Nguyen H.D.T."/>
            <person name="van Gent-Pelzer M.P.E."/>
            <person name="Joly D.L."/>
            <person name="van de Geest H.C."/>
            <person name="Bonants P.J.M."/>
            <person name="Smith D.S."/>
            <person name="Levesque C.A."/>
            <person name="van der Lee T.A.J."/>
        </authorList>
    </citation>
    <scope>NUCLEOTIDE SEQUENCE [LARGE SCALE GENOMIC DNA]</scope>
    <source>
        <strain evidence="21 22">MB42</strain>
    </source>
</reference>
<keyword evidence="11" id="KW-0067">ATP-binding</keyword>
<dbReference type="InterPro" id="IPR049560">
    <property type="entry name" value="MeTrfase_RsmB-F_NOP2_cat"/>
</dbReference>
<dbReference type="PROSITE" id="PS51185">
    <property type="entry name" value="WHEP_TRS_2"/>
    <property type="match status" value="1"/>
</dbReference>
<dbReference type="PANTHER" id="PTHR10745">
    <property type="entry name" value="GLYCYL-TRNA SYNTHETASE/DNA POLYMERASE SUBUNIT GAMMA-2"/>
    <property type="match status" value="1"/>
</dbReference>
<feature type="domain" description="WHEP-TRS" evidence="19">
    <location>
        <begin position="427"/>
        <end position="483"/>
    </location>
</feature>
<accession>A0A507CY55</accession>
<dbReference type="GO" id="GO:0070150">
    <property type="term" value="P:mitochondrial glycyl-tRNA aminoacylation"/>
    <property type="evidence" value="ECO:0007669"/>
    <property type="project" value="TreeGrafter"/>
</dbReference>